<feature type="transmembrane region" description="Helical" evidence="7">
    <location>
        <begin position="196"/>
        <end position="215"/>
    </location>
</feature>
<dbReference type="SUPFAM" id="SSF81345">
    <property type="entry name" value="ABC transporter involved in vitamin B12 uptake, BtuC"/>
    <property type="match status" value="1"/>
</dbReference>
<dbReference type="PANTHER" id="PTHR30477">
    <property type="entry name" value="ABC-TRANSPORTER METAL-BINDING PROTEIN"/>
    <property type="match status" value="1"/>
</dbReference>
<feature type="transmembrane region" description="Helical" evidence="7">
    <location>
        <begin position="95"/>
        <end position="114"/>
    </location>
</feature>
<evidence type="ECO:0000256" key="4">
    <source>
        <dbReference type="ARBA" id="ARBA00022989"/>
    </source>
</evidence>
<proteinExistence type="inferred from homology"/>
<dbReference type="EMBL" id="AEQP01000001">
    <property type="protein sequence ID" value="EFV96118.1"/>
    <property type="molecule type" value="Genomic_DNA"/>
</dbReference>
<evidence type="ECO:0000256" key="6">
    <source>
        <dbReference type="RuleBase" id="RU003943"/>
    </source>
</evidence>
<name>E7RTN2_9BURK</name>
<comment type="subcellular location">
    <subcellularLocation>
        <location evidence="6">Cell membrane</location>
        <topology evidence="6">Multi-pass membrane protein</topology>
    </subcellularLocation>
    <subcellularLocation>
        <location evidence="1">Membrane</location>
        <topology evidence="1">Multi-pass membrane protein</topology>
    </subcellularLocation>
</comment>
<feature type="transmembrane region" description="Helical" evidence="7">
    <location>
        <begin position="222"/>
        <end position="243"/>
    </location>
</feature>
<evidence type="ECO:0000256" key="7">
    <source>
        <dbReference type="SAM" id="Phobius"/>
    </source>
</evidence>
<protein>
    <submittedName>
        <fullName evidence="8">ABC 3 transport family protein</fullName>
    </submittedName>
</protein>
<dbReference type="GO" id="GO:0055085">
    <property type="term" value="P:transmembrane transport"/>
    <property type="evidence" value="ECO:0007669"/>
    <property type="project" value="InterPro"/>
</dbReference>
<dbReference type="GO" id="GO:0010043">
    <property type="term" value="P:response to zinc ion"/>
    <property type="evidence" value="ECO:0007669"/>
    <property type="project" value="TreeGrafter"/>
</dbReference>
<gene>
    <name evidence="8" type="ORF">HMPREF0551_0301</name>
</gene>
<sequence length="290" mass="30914">MDLDTLLLPLQFDFMRDALLMAAVVAVPCALLSCFLVLKGWALMGDAISHAVFPGVVIAYMIGIPLAVGAFVAGMGCALLTGYVNEHSRIKQDTVMGVVFSSMFALGLLLYVWARSEVHLEHILFGDVLGTSPQDLLESGSIALVVAGWISLKWRDLMLQSFDPVQARTAGLPVRLLHYALLAAVSLAVVGALKSVGIVLTISLLIAPGAIARLLTRTFGRMLVVAVLLTVVTSLVGVYLAFFLDSAPAPTIVLLLALQFIVALGIGTQRERRAQASLSLPDRLPAQELP</sequence>
<dbReference type="RefSeq" id="WP_005672160.1">
    <property type="nucleotide sequence ID" value="NZ_CP146288.1"/>
</dbReference>
<feature type="transmembrane region" description="Helical" evidence="7">
    <location>
        <begin position="172"/>
        <end position="190"/>
    </location>
</feature>
<dbReference type="FunFam" id="1.10.3470.10:FF:000003">
    <property type="entry name" value="Iron ABC transporter permease SitD"/>
    <property type="match status" value="1"/>
</dbReference>
<dbReference type="GO" id="GO:0071281">
    <property type="term" value="P:cellular response to iron ion"/>
    <property type="evidence" value="ECO:0007669"/>
    <property type="project" value="UniProtKB-ARBA"/>
</dbReference>
<reference evidence="8 9" key="1">
    <citation type="submission" date="2010-12" db="EMBL/GenBank/DDBJ databases">
        <authorList>
            <person name="Muzny D."/>
            <person name="Qin X."/>
            <person name="Deng J."/>
            <person name="Jiang H."/>
            <person name="Liu Y."/>
            <person name="Qu J."/>
            <person name="Song X.-Z."/>
            <person name="Zhang L."/>
            <person name="Thornton R."/>
            <person name="Coyle M."/>
            <person name="Francisco L."/>
            <person name="Jackson L."/>
            <person name="Javaid M."/>
            <person name="Korchina V."/>
            <person name="Kovar C."/>
            <person name="Mata R."/>
            <person name="Mathew T."/>
            <person name="Ngo R."/>
            <person name="Nguyen L."/>
            <person name="Nguyen N."/>
            <person name="Okwuonu G."/>
            <person name="Ongeri F."/>
            <person name="Pham C."/>
            <person name="Simmons D."/>
            <person name="Wilczek-Boney K."/>
            <person name="Hale W."/>
            <person name="Jakkamsetti A."/>
            <person name="Pham P."/>
            <person name="Ruth R."/>
            <person name="San Lucas F."/>
            <person name="Warren J."/>
            <person name="Zhang J."/>
            <person name="Zhao Z."/>
            <person name="Zhou C."/>
            <person name="Zhu D."/>
            <person name="Lee S."/>
            <person name="Bess C."/>
            <person name="Blankenburg K."/>
            <person name="Forbes L."/>
            <person name="Fu Q."/>
            <person name="Gubbala S."/>
            <person name="Hirani K."/>
            <person name="Jayaseelan J.C."/>
            <person name="Lara F."/>
            <person name="Munidasa M."/>
            <person name="Palculict T."/>
            <person name="Patil S."/>
            <person name="Pu L.-L."/>
            <person name="Saada N."/>
            <person name="Tang L."/>
            <person name="Weissenberger G."/>
            <person name="Zhu Y."/>
            <person name="Hemphill L."/>
            <person name="Shang Y."/>
            <person name="Youmans B."/>
            <person name="Ayvaz T."/>
            <person name="Ross M."/>
            <person name="Santibanez J."/>
            <person name="Aqrawi P."/>
            <person name="Gross S."/>
            <person name="Joshi V."/>
            <person name="Fowler G."/>
            <person name="Nazareth L."/>
            <person name="Reid J."/>
            <person name="Worley K."/>
            <person name="Petrosino J."/>
            <person name="Highlander S."/>
            <person name="Gibbs R."/>
        </authorList>
    </citation>
    <scope>NUCLEOTIDE SEQUENCE [LARGE SCALE GENOMIC DNA]</scope>
    <source>
        <strain evidence="8 9">ATCC 51599</strain>
    </source>
</reference>
<feature type="transmembrane region" description="Helical" evidence="7">
    <location>
        <begin position="249"/>
        <end position="267"/>
    </location>
</feature>
<evidence type="ECO:0000313" key="8">
    <source>
        <dbReference type="EMBL" id="EFV96118.1"/>
    </source>
</evidence>
<keyword evidence="9" id="KW-1185">Reference proteome</keyword>
<comment type="similarity">
    <text evidence="2 6">Belongs to the ABC-3 integral membrane protein family.</text>
</comment>
<evidence type="ECO:0000256" key="1">
    <source>
        <dbReference type="ARBA" id="ARBA00004141"/>
    </source>
</evidence>
<dbReference type="GO" id="GO:0043190">
    <property type="term" value="C:ATP-binding cassette (ABC) transporter complex"/>
    <property type="evidence" value="ECO:0007669"/>
    <property type="project" value="InterPro"/>
</dbReference>
<dbReference type="STRING" id="887898.HMPREF0551_0301"/>
<evidence type="ECO:0000256" key="2">
    <source>
        <dbReference type="ARBA" id="ARBA00008034"/>
    </source>
</evidence>
<dbReference type="PANTHER" id="PTHR30477:SF24">
    <property type="entry name" value="IRON TRANSPORT SYSTEM MEMBRANE PROTEIN HI_0359-RELATED"/>
    <property type="match status" value="1"/>
</dbReference>
<dbReference type="CDD" id="cd06550">
    <property type="entry name" value="TM_ABC_iron-siderophores_like"/>
    <property type="match status" value="1"/>
</dbReference>
<comment type="caution">
    <text evidence="8">The sequence shown here is derived from an EMBL/GenBank/DDBJ whole genome shotgun (WGS) entry which is preliminary data.</text>
</comment>
<accession>E7RTN2</accession>
<dbReference type="HOGENOM" id="CLU_028808_4_0_4"/>
<evidence type="ECO:0000256" key="5">
    <source>
        <dbReference type="ARBA" id="ARBA00023136"/>
    </source>
</evidence>
<dbReference type="Gene3D" id="1.10.3470.10">
    <property type="entry name" value="ABC transporter involved in vitamin B12 uptake, BtuC"/>
    <property type="match status" value="1"/>
</dbReference>
<keyword evidence="4 7" id="KW-1133">Transmembrane helix</keyword>
<feature type="transmembrane region" description="Helical" evidence="7">
    <location>
        <begin position="58"/>
        <end position="83"/>
    </location>
</feature>
<evidence type="ECO:0000256" key="3">
    <source>
        <dbReference type="ARBA" id="ARBA00022692"/>
    </source>
</evidence>
<dbReference type="InterPro" id="IPR037294">
    <property type="entry name" value="ABC_BtuC-like"/>
</dbReference>
<dbReference type="InterPro" id="IPR001626">
    <property type="entry name" value="ABC_TroCD"/>
</dbReference>
<organism evidence="8 9">
    <name type="scientific">Lautropia mirabilis ATCC 51599</name>
    <dbReference type="NCBI Taxonomy" id="887898"/>
    <lineage>
        <taxon>Bacteria</taxon>
        <taxon>Pseudomonadati</taxon>
        <taxon>Pseudomonadota</taxon>
        <taxon>Betaproteobacteria</taxon>
        <taxon>Burkholderiales</taxon>
        <taxon>Burkholderiaceae</taxon>
        <taxon>Lautropia</taxon>
    </lineage>
</organism>
<keyword evidence="3 6" id="KW-0812">Transmembrane</keyword>
<evidence type="ECO:0000313" key="9">
    <source>
        <dbReference type="Proteomes" id="UP000011021"/>
    </source>
</evidence>
<dbReference type="Pfam" id="PF00950">
    <property type="entry name" value="ABC-3"/>
    <property type="match status" value="1"/>
</dbReference>
<dbReference type="Proteomes" id="UP000011021">
    <property type="component" value="Unassembled WGS sequence"/>
</dbReference>
<keyword evidence="5 7" id="KW-0472">Membrane</keyword>
<feature type="transmembrane region" description="Helical" evidence="7">
    <location>
        <begin position="18"/>
        <end position="38"/>
    </location>
</feature>
<dbReference type="eggNOG" id="COG1108">
    <property type="taxonomic scope" value="Bacteria"/>
</dbReference>
<keyword evidence="6" id="KW-0813">Transport</keyword>
<dbReference type="AlphaFoldDB" id="E7RTN2"/>